<dbReference type="Gene3D" id="3.40.50.300">
    <property type="entry name" value="P-loop containing nucleotide triphosphate hydrolases"/>
    <property type="match status" value="1"/>
</dbReference>
<gene>
    <name evidence="2" type="ORF">A33Q_3061</name>
</gene>
<proteinExistence type="predicted"/>
<dbReference type="eggNOG" id="COG0464">
    <property type="taxonomic scope" value="Bacteria"/>
</dbReference>
<dbReference type="STRING" id="1189612.A33Q_3061"/>
<organism evidence="2 3">
    <name type="scientific">Indibacter alkaliphilus (strain CCUG 57479 / KCTC 22604 / LW1)</name>
    <dbReference type="NCBI Taxonomy" id="1189612"/>
    <lineage>
        <taxon>Bacteria</taxon>
        <taxon>Pseudomonadati</taxon>
        <taxon>Bacteroidota</taxon>
        <taxon>Cytophagia</taxon>
        <taxon>Cytophagales</taxon>
        <taxon>Cyclobacteriaceae</taxon>
    </lineage>
</organism>
<reference evidence="2 3" key="1">
    <citation type="journal article" date="2013" name="Genome Announc.">
        <title>Draft Genome Sequence of Indibacter alkaliphilus Strain LW1T, Isolated from Lonar Lake, a Haloalkaline Lake in the Buldana District of Maharashtra, India.</title>
        <authorList>
            <person name="Singh A."/>
            <person name="Kumar Jangir P."/>
            <person name="Sharma R."/>
            <person name="Singh A."/>
            <person name="Kumar Pinnaka A."/>
            <person name="Shivaji S."/>
        </authorList>
    </citation>
    <scope>NUCLEOTIDE SEQUENCE [LARGE SCALE GENOMIC DNA]</scope>
    <source>
        <strain evidence="3">CCUG 57479 / KCTC 22604 / LW1</strain>
    </source>
</reference>
<dbReference type="GO" id="GO:0016887">
    <property type="term" value="F:ATP hydrolysis activity"/>
    <property type="evidence" value="ECO:0007669"/>
    <property type="project" value="InterPro"/>
</dbReference>
<protein>
    <recommendedName>
        <fullName evidence="1">ATPase AAA-type core domain-containing protein</fullName>
    </recommendedName>
</protein>
<accession>S2D9X3</accession>
<sequence length="206" mass="23487">MPIIKPKLEILDNYNPEFPDVHNQIKKRLNKKNDKGILLLHGKPGTGKTTYLRYLINSIKKNIIFFPPNLASQIVQPDFVQFLISNPNTILVIEDAENIITNRENSGTSAVSSLLNISDGLLSDFLNIQVICSFNTEITNIDKALVRKGRLIANYEFKDLEIEKAKKLSERLGLGIQIDRPMSVSEIYNMKERVYQEPDKNKKIGF</sequence>
<dbReference type="AlphaFoldDB" id="S2D9X3"/>
<evidence type="ECO:0000313" key="2">
    <source>
        <dbReference type="EMBL" id="EOZ95699.1"/>
    </source>
</evidence>
<dbReference type="GO" id="GO:0005524">
    <property type="term" value="F:ATP binding"/>
    <property type="evidence" value="ECO:0007669"/>
    <property type="project" value="InterPro"/>
</dbReference>
<dbReference type="OrthoDB" id="9809379at2"/>
<dbReference type="InterPro" id="IPR050747">
    <property type="entry name" value="Mitochondrial_chaperone_BCS1"/>
</dbReference>
<name>S2D9X3_INDAL</name>
<dbReference type="InterPro" id="IPR027417">
    <property type="entry name" value="P-loop_NTPase"/>
</dbReference>
<dbReference type="RefSeq" id="WP_009033464.1">
    <property type="nucleotide sequence ID" value="NZ_ALWO02000037.1"/>
</dbReference>
<dbReference type="EMBL" id="ALWO02000037">
    <property type="protein sequence ID" value="EOZ95699.1"/>
    <property type="molecule type" value="Genomic_DNA"/>
</dbReference>
<dbReference type="SUPFAM" id="SSF52540">
    <property type="entry name" value="P-loop containing nucleoside triphosphate hydrolases"/>
    <property type="match status" value="1"/>
</dbReference>
<dbReference type="Pfam" id="PF00004">
    <property type="entry name" value="AAA"/>
    <property type="match status" value="1"/>
</dbReference>
<feature type="domain" description="ATPase AAA-type core" evidence="1">
    <location>
        <begin position="38"/>
        <end position="156"/>
    </location>
</feature>
<keyword evidence="3" id="KW-1185">Reference proteome</keyword>
<dbReference type="PANTHER" id="PTHR23070">
    <property type="entry name" value="BCS1 AAA-TYPE ATPASE"/>
    <property type="match status" value="1"/>
</dbReference>
<evidence type="ECO:0000313" key="3">
    <source>
        <dbReference type="Proteomes" id="UP000006073"/>
    </source>
</evidence>
<evidence type="ECO:0000259" key="1">
    <source>
        <dbReference type="Pfam" id="PF00004"/>
    </source>
</evidence>
<comment type="caution">
    <text evidence="2">The sequence shown here is derived from an EMBL/GenBank/DDBJ whole genome shotgun (WGS) entry which is preliminary data.</text>
</comment>
<dbReference type="InterPro" id="IPR003959">
    <property type="entry name" value="ATPase_AAA_core"/>
</dbReference>
<dbReference type="Proteomes" id="UP000006073">
    <property type="component" value="Unassembled WGS sequence"/>
</dbReference>